<dbReference type="InterPro" id="IPR012340">
    <property type="entry name" value="NA-bd_OB-fold"/>
</dbReference>
<evidence type="ECO:0000256" key="1">
    <source>
        <dbReference type="SAM" id="MobiDB-lite"/>
    </source>
</evidence>
<dbReference type="AlphaFoldDB" id="A0A183EHV7"/>
<dbReference type="InterPro" id="IPR027925">
    <property type="entry name" value="MCM_N"/>
</dbReference>
<protein>
    <submittedName>
        <fullName evidence="3">MCM_N domain-containing protein</fullName>
    </submittedName>
</protein>
<reference evidence="3" key="1">
    <citation type="submission" date="2016-06" db="UniProtKB">
        <authorList>
            <consortium name="WormBaseParasite"/>
        </authorList>
    </citation>
    <scope>IDENTIFICATION</scope>
</reference>
<feature type="region of interest" description="Disordered" evidence="1">
    <location>
        <begin position="37"/>
        <end position="62"/>
    </location>
</feature>
<dbReference type="Gene3D" id="3.30.1640.10">
    <property type="entry name" value="mini-chromosome maintenance (MCM) complex, chain A, domain 1"/>
    <property type="match status" value="1"/>
</dbReference>
<dbReference type="Pfam" id="PF14551">
    <property type="entry name" value="MCM_N"/>
    <property type="match status" value="1"/>
</dbReference>
<feature type="domain" description="MCM N-terminal" evidence="2">
    <location>
        <begin position="91"/>
        <end position="177"/>
    </location>
</feature>
<dbReference type="WBParaSite" id="GPUH_0002057301-mRNA-1">
    <property type="protein sequence ID" value="GPUH_0002057301-mRNA-1"/>
    <property type="gene ID" value="GPUH_0002057301"/>
</dbReference>
<organism evidence="3">
    <name type="scientific">Gongylonema pulchrum</name>
    <dbReference type="NCBI Taxonomy" id="637853"/>
    <lineage>
        <taxon>Eukaryota</taxon>
        <taxon>Metazoa</taxon>
        <taxon>Ecdysozoa</taxon>
        <taxon>Nematoda</taxon>
        <taxon>Chromadorea</taxon>
        <taxon>Rhabditida</taxon>
        <taxon>Spirurina</taxon>
        <taxon>Spiruromorpha</taxon>
        <taxon>Spiruroidea</taxon>
        <taxon>Gongylonematidae</taxon>
        <taxon>Gongylonema</taxon>
    </lineage>
</organism>
<dbReference type="SUPFAM" id="SSF50249">
    <property type="entry name" value="Nucleic acid-binding proteins"/>
    <property type="match status" value="1"/>
</dbReference>
<evidence type="ECO:0000313" key="3">
    <source>
        <dbReference type="WBParaSite" id="GPUH_0002057301-mRNA-1"/>
    </source>
</evidence>
<evidence type="ECO:0000259" key="2">
    <source>
        <dbReference type="Pfam" id="PF14551"/>
    </source>
</evidence>
<sequence>LSEGARRAAEREMDERDNLLDEDALLYEREDEDIGRRARIRRRRDESEGGQMEVAGPEEEEEIPIDILENLRGRSTRQHVSDEAVGREIIRRFKSFIRGFKDPKSKKLKYLEAVNSMVAENRESLEVDYDDLASESGEQNICYFLPEAPLQVLGYMDRAVTEVTLSIFPFFPRIAPEVKVWYLGFEILSLAVPPLCFSPSVLQLVMFPISVGAYTRAAY</sequence>
<proteinExistence type="predicted"/>
<name>A0A183EHV7_9BILA</name>
<accession>A0A183EHV7</accession>